<sequence length="540" mass="60967">MVKSLILLCLLSLVYSDNPVKTKGFVRVLTRKGVIQGKVHDGYNTFFGIPYAKVNEENPFGRILDYPNFNDTFIADDPSVLCPQVYFNDNGVLQCLILNIYVPHAASTNNLLPILVWFHGGGFAFGSSGEYGGQYLVKHDIIVITVNYRQGAYGFLCLDDRNVPGNQGMKDQIEALRWIKRHIANFGGDPSKVTIAGESYGGGAVDLHLYSNYEMLFDKAIVQSGSIYVTEGIFIKPDYNAAIKLATYLGYNVTTTVKALEVLAKANPSDVNAATRNMSMILTLCKEKKFQGVTNFITDDPFHLSKPNRIKRTSIMIGYTSQEMLYEFANKPQSHYDRLGNPFLPQLTKTFILPKSELLRLSSIVQHFYLGGKTAGPETELELSNFLSDFAINYGVEWSVSRYIEQNAKAVYKYMFSYTGGSDYQNVTGSGASHTEELKYLFNWVWANPPSLPEQVLIRDRMTTMWANFVKFGNPTPLETDLIPLTWTPVSMSARPYLNIDVNMELRNFAFRHRMAFWELVWHTYGKKHVLLSDKSPPSL</sequence>
<dbReference type="Gene3D" id="3.40.50.1820">
    <property type="entry name" value="alpha/beta hydrolase"/>
    <property type="match status" value="1"/>
</dbReference>
<dbReference type="AlphaFoldDB" id="A0A291P0Q2"/>
<keyword evidence="1" id="KW-0325">Glycoprotein</keyword>
<dbReference type="OrthoDB" id="3200163at2759"/>
<evidence type="ECO:0000256" key="1">
    <source>
        <dbReference type="ARBA" id="ARBA00023180"/>
    </source>
</evidence>
<feature type="signal peptide" evidence="2">
    <location>
        <begin position="1"/>
        <end position="16"/>
    </location>
</feature>
<evidence type="ECO:0000259" key="3">
    <source>
        <dbReference type="Pfam" id="PF00135"/>
    </source>
</evidence>
<dbReference type="InterPro" id="IPR029058">
    <property type="entry name" value="AB_hydrolase_fold"/>
</dbReference>
<reference evidence="4" key="2">
    <citation type="submission" date="2017-08" db="EMBL/GenBank/DDBJ databases">
        <authorList>
            <person name="de Groot N.N."/>
        </authorList>
    </citation>
    <scope>NUCLEOTIDE SEQUENCE</scope>
</reference>
<organism evidence="4">
    <name type="scientific">Helicoverpa armigera</name>
    <name type="common">Cotton bollworm</name>
    <name type="synonym">Heliothis armigera</name>
    <dbReference type="NCBI Taxonomy" id="29058"/>
    <lineage>
        <taxon>Eukaryota</taxon>
        <taxon>Metazoa</taxon>
        <taxon>Ecdysozoa</taxon>
        <taxon>Arthropoda</taxon>
        <taxon>Hexapoda</taxon>
        <taxon>Insecta</taxon>
        <taxon>Pterygota</taxon>
        <taxon>Neoptera</taxon>
        <taxon>Endopterygota</taxon>
        <taxon>Lepidoptera</taxon>
        <taxon>Glossata</taxon>
        <taxon>Ditrysia</taxon>
        <taxon>Noctuoidea</taxon>
        <taxon>Noctuidae</taxon>
        <taxon>Heliothinae</taxon>
        <taxon>Helicoverpa</taxon>
    </lineage>
</organism>
<dbReference type="Pfam" id="PF00135">
    <property type="entry name" value="COesterase"/>
    <property type="match status" value="1"/>
</dbReference>
<reference evidence="4" key="1">
    <citation type="journal article" date="2017" name="Insect Biochem. Mol. Biol.">
        <title>Expressional divergences of two desaturase genes determine the opposite ratios of two sex pheromone components in Helicoverpa armigera and Helicoverpa assulta.</title>
        <authorList>
            <person name="Li R.T."/>
            <person name="Ning C."/>
            <person name="Huang L.Q."/>
            <person name="Dong J.F."/>
            <person name="Li X."/>
            <person name="Wang C.Z."/>
        </authorList>
    </citation>
    <scope>NUCLEOTIDE SEQUENCE</scope>
</reference>
<proteinExistence type="evidence at transcript level"/>
<evidence type="ECO:0000313" key="4">
    <source>
        <dbReference type="EMBL" id="ATJ44487.1"/>
    </source>
</evidence>
<dbReference type="EMBL" id="MF687561">
    <property type="protein sequence ID" value="ATJ44487.1"/>
    <property type="molecule type" value="mRNA"/>
</dbReference>
<dbReference type="InterPro" id="IPR002018">
    <property type="entry name" value="CarbesteraseB"/>
</dbReference>
<evidence type="ECO:0000256" key="2">
    <source>
        <dbReference type="SAM" id="SignalP"/>
    </source>
</evidence>
<name>A0A291P0Q2_HELAM</name>
<feature type="domain" description="Carboxylesterase type B" evidence="3">
    <location>
        <begin position="28"/>
        <end position="518"/>
    </location>
</feature>
<dbReference type="PANTHER" id="PTHR11559">
    <property type="entry name" value="CARBOXYLESTERASE"/>
    <property type="match status" value="1"/>
</dbReference>
<accession>A0A291P0Q2</accession>
<keyword evidence="2" id="KW-0732">Signal</keyword>
<dbReference type="SUPFAM" id="SSF53474">
    <property type="entry name" value="alpha/beta-Hydrolases"/>
    <property type="match status" value="1"/>
</dbReference>
<protein>
    <submittedName>
        <fullName evidence="4">Acetate esterase 10</fullName>
    </submittedName>
</protein>
<feature type="chain" id="PRO_5012403423" evidence="2">
    <location>
        <begin position="17"/>
        <end position="540"/>
    </location>
</feature>
<dbReference type="InterPro" id="IPR050309">
    <property type="entry name" value="Type-B_Carboxylest/Lipase"/>
</dbReference>